<dbReference type="Proteomes" id="UP000887574">
    <property type="component" value="Unplaced"/>
</dbReference>
<keyword evidence="1" id="KW-1133">Transmembrane helix</keyword>
<sequence length="222" mass="25076">MLLKNFLVLMSTAFFALLAINRHMTIANASQCCLLDLQLPYLFVTEGSYVTTDSSVVACFSSRTWKSKAFQIAGLVLFLGMLTVPVVFYYKLYSSLTKKSIPLNDQTIFSANIHQRRRNAITPGQTDLYHVLKFMSNNCLKVVFLSVLIVVQVVRFLVPVIDNKTPSIAIYLGLLLKLTKVMYALRMRTVVQANHVMGSGKGDIVRQTEENDKKRIKEKATR</sequence>
<proteinExistence type="predicted"/>
<name>A0A915DS68_9BILA</name>
<dbReference type="WBParaSite" id="jg22312">
    <property type="protein sequence ID" value="jg22312"/>
    <property type="gene ID" value="jg22312"/>
</dbReference>
<keyword evidence="3" id="KW-1185">Reference proteome</keyword>
<keyword evidence="1" id="KW-0812">Transmembrane</keyword>
<feature type="transmembrane region" description="Helical" evidence="1">
    <location>
        <begin position="142"/>
        <end position="161"/>
    </location>
</feature>
<feature type="transmembrane region" description="Helical" evidence="1">
    <location>
        <begin position="70"/>
        <end position="90"/>
    </location>
</feature>
<evidence type="ECO:0000313" key="4">
    <source>
        <dbReference type="WBParaSite" id="jg22312"/>
    </source>
</evidence>
<protein>
    <submittedName>
        <fullName evidence="4">G-protein coupled receptors family 1 profile domain-containing protein</fullName>
    </submittedName>
</protein>
<feature type="signal peptide" evidence="2">
    <location>
        <begin position="1"/>
        <end position="29"/>
    </location>
</feature>
<reference evidence="4" key="1">
    <citation type="submission" date="2022-11" db="UniProtKB">
        <authorList>
            <consortium name="WormBaseParasite"/>
        </authorList>
    </citation>
    <scope>IDENTIFICATION</scope>
</reference>
<evidence type="ECO:0000313" key="3">
    <source>
        <dbReference type="Proteomes" id="UP000887574"/>
    </source>
</evidence>
<feature type="chain" id="PRO_5037680213" evidence="2">
    <location>
        <begin position="30"/>
        <end position="222"/>
    </location>
</feature>
<accession>A0A915DS68</accession>
<keyword evidence="1" id="KW-0472">Membrane</keyword>
<feature type="transmembrane region" description="Helical" evidence="1">
    <location>
        <begin position="167"/>
        <end position="185"/>
    </location>
</feature>
<keyword evidence="2" id="KW-0732">Signal</keyword>
<dbReference type="AlphaFoldDB" id="A0A915DS68"/>
<evidence type="ECO:0000256" key="1">
    <source>
        <dbReference type="SAM" id="Phobius"/>
    </source>
</evidence>
<evidence type="ECO:0000256" key="2">
    <source>
        <dbReference type="SAM" id="SignalP"/>
    </source>
</evidence>
<organism evidence="3 4">
    <name type="scientific">Ditylenchus dipsaci</name>
    <dbReference type="NCBI Taxonomy" id="166011"/>
    <lineage>
        <taxon>Eukaryota</taxon>
        <taxon>Metazoa</taxon>
        <taxon>Ecdysozoa</taxon>
        <taxon>Nematoda</taxon>
        <taxon>Chromadorea</taxon>
        <taxon>Rhabditida</taxon>
        <taxon>Tylenchina</taxon>
        <taxon>Tylenchomorpha</taxon>
        <taxon>Sphaerularioidea</taxon>
        <taxon>Anguinidae</taxon>
        <taxon>Anguininae</taxon>
        <taxon>Ditylenchus</taxon>
    </lineage>
</organism>